<feature type="transmembrane region" description="Helical" evidence="1">
    <location>
        <begin position="135"/>
        <end position="152"/>
    </location>
</feature>
<feature type="transmembrane region" description="Helical" evidence="1">
    <location>
        <begin position="42"/>
        <end position="61"/>
    </location>
</feature>
<keyword evidence="1" id="KW-1133">Transmembrane helix</keyword>
<comment type="caution">
    <text evidence="2">The sequence shown here is derived from an EMBL/GenBank/DDBJ whole genome shotgun (WGS) entry which is preliminary data.</text>
</comment>
<keyword evidence="3" id="KW-1185">Reference proteome</keyword>
<sequence>MAAARFTGSWPTLAAWGAGLVQLALGAGVIMGDVGPGPRAVGVGLATIGAATLVAGVVWLARGVRRHRLALTLAVAGILAMAAALAVDPAHVSVAALAVGVALEIALAVSILGLRRAAQPRRTTQAAPRRVGVSGLLVGAVVVAAAVTPALASTEAGRLAPDHSRHTLEIGHQH</sequence>
<keyword evidence="1" id="KW-0812">Transmembrane</keyword>
<dbReference type="AlphaFoldDB" id="A0A498CL07"/>
<evidence type="ECO:0000313" key="3">
    <source>
        <dbReference type="Proteomes" id="UP000273158"/>
    </source>
</evidence>
<dbReference type="EMBL" id="RCDB01000001">
    <property type="protein sequence ID" value="RLK52721.1"/>
    <property type="molecule type" value="Genomic_DNA"/>
</dbReference>
<dbReference type="RefSeq" id="WP_121057521.1">
    <property type="nucleotide sequence ID" value="NZ_RCDB01000001.1"/>
</dbReference>
<reference evidence="2 3" key="1">
    <citation type="journal article" date="2015" name="Stand. Genomic Sci.">
        <title>Genomic Encyclopedia of Bacterial and Archaeal Type Strains, Phase III: the genomes of soil and plant-associated and newly described type strains.</title>
        <authorList>
            <person name="Whitman W.B."/>
            <person name="Woyke T."/>
            <person name="Klenk H.P."/>
            <person name="Zhou Y."/>
            <person name="Lilburn T.G."/>
            <person name="Beck B.J."/>
            <person name="De Vos P."/>
            <person name="Vandamme P."/>
            <person name="Eisen J.A."/>
            <person name="Garrity G."/>
            <person name="Hugenholtz P."/>
            <person name="Kyrpides N.C."/>
        </authorList>
    </citation>
    <scope>NUCLEOTIDE SEQUENCE [LARGE SCALE GENOMIC DNA]</scope>
    <source>
        <strain evidence="2 3">S2T63</strain>
    </source>
</reference>
<organism evidence="2 3">
    <name type="scientific">Microbacterium telephonicum</name>
    <dbReference type="NCBI Taxonomy" id="1714841"/>
    <lineage>
        <taxon>Bacteria</taxon>
        <taxon>Bacillati</taxon>
        <taxon>Actinomycetota</taxon>
        <taxon>Actinomycetes</taxon>
        <taxon>Micrococcales</taxon>
        <taxon>Microbacteriaceae</taxon>
        <taxon>Microbacterium</taxon>
    </lineage>
</organism>
<feature type="transmembrane region" description="Helical" evidence="1">
    <location>
        <begin position="68"/>
        <end position="87"/>
    </location>
</feature>
<feature type="transmembrane region" description="Helical" evidence="1">
    <location>
        <begin position="93"/>
        <end position="114"/>
    </location>
</feature>
<accession>A0A498CL07</accession>
<dbReference type="Proteomes" id="UP000273158">
    <property type="component" value="Unassembled WGS sequence"/>
</dbReference>
<gene>
    <name evidence="2" type="ORF">C7474_0674</name>
</gene>
<name>A0A498CL07_9MICO</name>
<proteinExistence type="predicted"/>
<evidence type="ECO:0000313" key="2">
    <source>
        <dbReference type="EMBL" id="RLK52721.1"/>
    </source>
</evidence>
<keyword evidence="1" id="KW-0472">Membrane</keyword>
<evidence type="ECO:0000256" key="1">
    <source>
        <dbReference type="SAM" id="Phobius"/>
    </source>
</evidence>
<protein>
    <submittedName>
        <fullName evidence="2">Uncharacterized protein</fullName>
    </submittedName>
</protein>